<comment type="caution">
    <text evidence="14">The sequence shown here is derived from an EMBL/GenBank/DDBJ whole genome shotgun (WGS) entry which is preliminary data.</text>
</comment>
<dbReference type="GO" id="GO:0009507">
    <property type="term" value="C:chloroplast"/>
    <property type="evidence" value="ECO:0007669"/>
    <property type="project" value="UniProtKB-SubCell"/>
</dbReference>
<evidence type="ECO:0000259" key="13">
    <source>
        <dbReference type="Pfam" id="PF00425"/>
    </source>
</evidence>
<evidence type="ECO:0000256" key="2">
    <source>
        <dbReference type="ARBA" id="ARBA00001946"/>
    </source>
</evidence>
<proteinExistence type="inferred from homology"/>
<comment type="subcellular location">
    <subcellularLocation>
        <location evidence="3">Plastid</location>
        <location evidence="3">Chloroplast</location>
    </subcellularLocation>
</comment>
<reference evidence="14 15" key="1">
    <citation type="submission" date="2019-05" db="EMBL/GenBank/DDBJ databases">
        <title>Mikania micrantha, genome provides insights into the molecular mechanism of rapid growth.</title>
        <authorList>
            <person name="Liu B."/>
        </authorList>
    </citation>
    <scope>NUCLEOTIDE SEQUENCE [LARGE SCALE GENOMIC DNA]</scope>
    <source>
        <strain evidence="14">NLD-2019</strain>
        <tissue evidence="14">Leaf</tissue>
    </source>
</reference>
<dbReference type="GO" id="GO:0006952">
    <property type="term" value="P:defense response"/>
    <property type="evidence" value="ECO:0007669"/>
    <property type="project" value="UniProtKB-KW"/>
</dbReference>
<keyword evidence="6" id="KW-0150">Chloroplast</keyword>
<dbReference type="GO" id="GO:0042372">
    <property type="term" value="P:phylloquinone biosynthetic process"/>
    <property type="evidence" value="ECO:0007669"/>
    <property type="project" value="TreeGrafter"/>
</dbReference>
<dbReference type="FunFam" id="3.60.120.10:FF:000005">
    <property type="entry name" value="isochorismate synthase, chloroplastic-like isoform X1"/>
    <property type="match status" value="1"/>
</dbReference>
<evidence type="ECO:0000256" key="12">
    <source>
        <dbReference type="SAM" id="Coils"/>
    </source>
</evidence>
<feature type="coiled-coil region" evidence="12">
    <location>
        <begin position="891"/>
        <end position="964"/>
    </location>
</feature>
<dbReference type="OrthoDB" id="8119704at2759"/>
<evidence type="ECO:0000256" key="8">
    <source>
        <dbReference type="ARBA" id="ARBA00022821"/>
    </source>
</evidence>
<dbReference type="AlphaFoldDB" id="A0A5N6Q6S1"/>
<dbReference type="EC" id="5.4.4.2" evidence="5"/>
<keyword evidence="15" id="KW-1185">Reference proteome</keyword>
<dbReference type="Gene3D" id="3.60.120.10">
    <property type="entry name" value="Anthranilate synthase"/>
    <property type="match status" value="1"/>
</dbReference>
<comment type="similarity">
    <text evidence="4">Belongs to the isochorismate synthase family.</text>
</comment>
<protein>
    <recommendedName>
        <fullName evidence="5">isochorismate synthase</fullName>
        <ecNumber evidence="5">5.4.4.2</ecNumber>
    </recommendedName>
</protein>
<keyword evidence="8" id="KW-0611">Plant defense</keyword>
<evidence type="ECO:0000256" key="9">
    <source>
        <dbReference type="ARBA" id="ARBA00022842"/>
    </source>
</evidence>
<dbReference type="EMBL" id="SZYD01000001">
    <property type="protein sequence ID" value="KAD7480339.1"/>
    <property type="molecule type" value="Genomic_DNA"/>
</dbReference>
<sequence>MAATSTRHCIAHFMEPDLTKSNILDATRNTVYTHTQRHNHFCSLSMNGCHSRDPRTPVGMTETRTFPFVATPAMAMEQLTSAITELGFDPPLLGSGIIRLEVPIGQQIEAIDWLHGQQHFQHLPRCFFSRRSQRRINGFPSHSISSLITRNNLSDSSLVSIAGLGSAVFFRHVSPFSFHDWRSIKRFLSKKCPLIRAYGAIRFDALAKISSEWEAFGSFFFMIPQANKAFLQVEFNEFEGSSMLVTNIAWDDSLSWTFGKAVHALQSTMSQVSSSIVKLRKEVPNTSILSCNNVPSKKMWDFGVNRALQIINKNNSPLIKVVLARSSIIRTSPDIDPLTWLATLQVESENAYQFCLQPPDAPSFIGNTPEQLFHRNRFNIYSEAMAGTRARGDSKALDLQIALDLLYSSKDDNEFSIVRECIRRKLEAVCTTILVEPEKTIRKLPRVQHLYAQLRGKLRSEDDEFDILSSLHPTPAVCGFPTEEARVLIAETENFDRGMYAGPVGWFGGDESEFAVGIRSALVQKASISFGLGALIYAGTGIVEGSSSSQEWDELELKTSQEICQCGLNTSFILVKDEMHISVAYYRMSSFTYILTGGSNLSGKLDVKLLNGKIKESTMAVSKAFSRYKYAVGLQIDAFWRRNSLVLLGAGGGLYLRSRFTINPDKVYRMAMRKLNTSSDILEIMELGLLLMEGDESKPPSPPEDSQNNEHSERLAENVEGFQQFIDEVFELIEKDEKFSEMTATSYDQKKCYIRGQLLELSLIHNSLANQYADLIEQVSKNCPFLLQKQHLESSDSSLPSHVIQMLAPNVTSGFDVFCHPGGTGFESFMPSSVNKPPVPPVDDDYLKVKEDTDISKGEGLSVFGLESFTTSVCKPLIQCLNDDVLEVKEIKNSCSESEVLLEKISNLEEEVVGLKQKLQSLTDENGELKLEIEENITDVRLYMSESKLEFETMKEELKASKETEISQLNSTHEKKEKIWNGVTGQLKDNLKEKCELVDELSKKMNRKDGQLDLLWAERRSQDILIHQLKTKMNSIKFGNIQKLTDEVKLKVVEIEREVDKPREAIP</sequence>
<dbReference type="InterPro" id="IPR044250">
    <property type="entry name" value="MenF-like"/>
</dbReference>
<gene>
    <name evidence="14" type="ORF">E3N88_03475</name>
</gene>
<dbReference type="PANTHER" id="PTHR47253">
    <property type="match status" value="1"/>
</dbReference>
<dbReference type="NCBIfam" id="TIGR00543">
    <property type="entry name" value="isochor_syn"/>
    <property type="match status" value="1"/>
</dbReference>
<evidence type="ECO:0000256" key="3">
    <source>
        <dbReference type="ARBA" id="ARBA00004229"/>
    </source>
</evidence>
<evidence type="ECO:0000256" key="10">
    <source>
        <dbReference type="ARBA" id="ARBA00022946"/>
    </source>
</evidence>
<keyword evidence="9" id="KW-0460">Magnesium</keyword>
<evidence type="ECO:0000256" key="7">
    <source>
        <dbReference type="ARBA" id="ARBA00022640"/>
    </source>
</evidence>
<organism evidence="14 15">
    <name type="scientific">Mikania micrantha</name>
    <name type="common">bitter vine</name>
    <dbReference type="NCBI Taxonomy" id="192012"/>
    <lineage>
        <taxon>Eukaryota</taxon>
        <taxon>Viridiplantae</taxon>
        <taxon>Streptophyta</taxon>
        <taxon>Embryophyta</taxon>
        <taxon>Tracheophyta</taxon>
        <taxon>Spermatophyta</taxon>
        <taxon>Magnoliopsida</taxon>
        <taxon>eudicotyledons</taxon>
        <taxon>Gunneridae</taxon>
        <taxon>Pentapetalae</taxon>
        <taxon>asterids</taxon>
        <taxon>campanulids</taxon>
        <taxon>Asterales</taxon>
        <taxon>Asteraceae</taxon>
        <taxon>Asteroideae</taxon>
        <taxon>Heliantheae alliance</taxon>
        <taxon>Eupatorieae</taxon>
        <taxon>Mikania</taxon>
    </lineage>
</organism>
<evidence type="ECO:0000313" key="15">
    <source>
        <dbReference type="Proteomes" id="UP000326396"/>
    </source>
</evidence>
<dbReference type="Pfam" id="PF00425">
    <property type="entry name" value="Chorismate_bind"/>
    <property type="match status" value="1"/>
</dbReference>
<comment type="catalytic activity">
    <reaction evidence="1">
        <text>chorismate = isochorismate</text>
        <dbReference type="Rhea" id="RHEA:18985"/>
        <dbReference type="ChEBI" id="CHEBI:29748"/>
        <dbReference type="ChEBI" id="CHEBI:29780"/>
        <dbReference type="EC" id="5.4.4.2"/>
    </reaction>
</comment>
<feature type="domain" description="Chorismate-utilising enzyme C-terminal" evidence="13">
    <location>
        <begin position="298"/>
        <end position="558"/>
    </location>
</feature>
<evidence type="ECO:0000256" key="11">
    <source>
        <dbReference type="ARBA" id="ARBA00023235"/>
    </source>
</evidence>
<keyword evidence="10" id="KW-0809">Transit peptide</keyword>
<dbReference type="InterPro" id="IPR004561">
    <property type="entry name" value="IsoChor_synthase"/>
</dbReference>
<evidence type="ECO:0000256" key="6">
    <source>
        <dbReference type="ARBA" id="ARBA00022528"/>
    </source>
</evidence>
<comment type="cofactor">
    <cofactor evidence="2">
        <name>Mg(2+)</name>
        <dbReference type="ChEBI" id="CHEBI:18420"/>
    </cofactor>
</comment>
<keyword evidence="7" id="KW-0934">Plastid</keyword>
<name>A0A5N6Q6S1_9ASTR</name>
<dbReference type="InterPro" id="IPR015890">
    <property type="entry name" value="Chorismate_C"/>
</dbReference>
<dbReference type="Proteomes" id="UP000326396">
    <property type="component" value="Linkage Group LG1"/>
</dbReference>
<dbReference type="InterPro" id="IPR005801">
    <property type="entry name" value="ADC_synthase"/>
</dbReference>
<evidence type="ECO:0000313" key="14">
    <source>
        <dbReference type="EMBL" id="KAD7480339.1"/>
    </source>
</evidence>
<dbReference type="GO" id="GO:0008909">
    <property type="term" value="F:isochorismate synthase activity"/>
    <property type="evidence" value="ECO:0007669"/>
    <property type="project" value="UniProtKB-EC"/>
</dbReference>
<keyword evidence="12" id="KW-0175">Coiled coil</keyword>
<dbReference type="SUPFAM" id="SSF56322">
    <property type="entry name" value="ADC synthase"/>
    <property type="match status" value="1"/>
</dbReference>
<dbReference type="PANTHER" id="PTHR47253:SF4">
    <property type="entry name" value="ISOCHORISMATE SYNTHASE 2, CHLOROPLASTIC"/>
    <property type="match status" value="1"/>
</dbReference>
<evidence type="ECO:0000256" key="5">
    <source>
        <dbReference type="ARBA" id="ARBA00012824"/>
    </source>
</evidence>
<keyword evidence="11" id="KW-0413">Isomerase</keyword>
<evidence type="ECO:0000256" key="4">
    <source>
        <dbReference type="ARBA" id="ARBA00005297"/>
    </source>
</evidence>
<evidence type="ECO:0000256" key="1">
    <source>
        <dbReference type="ARBA" id="ARBA00000799"/>
    </source>
</evidence>
<accession>A0A5N6Q6S1</accession>